<evidence type="ECO:0000313" key="3">
    <source>
        <dbReference type="Proteomes" id="UP000708208"/>
    </source>
</evidence>
<gene>
    <name evidence="2" type="ORF">AFUS01_LOCUS21136</name>
</gene>
<name>A0A8J2P5J7_9HEXA</name>
<dbReference type="AlphaFoldDB" id="A0A8J2P5J7"/>
<comment type="caution">
    <text evidence="2">The sequence shown here is derived from an EMBL/GenBank/DDBJ whole genome shotgun (WGS) entry which is preliminary data.</text>
</comment>
<feature type="transmembrane region" description="Helical" evidence="1">
    <location>
        <begin position="136"/>
        <end position="153"/>
    </location>
</feature>
<organism evidence="2 3">
    <name type="scientific">Allacma fusca</name>
    <dbReference type="NCBI Taxonomy" id="39272"/>
    <lineage>
        <taxon>Eukaryota</taxon>
        <taxon>Metazoa</taxon>
        <taxon>Ecdysozoa</taxon>
        <taxon>Arthropoda</taxon>
        <taxon>Hexapoda</taxon>
        <taxon>Collembola</taxon>
        <taxon>Symphypleona</taxon>
        <taxon>Sminthuridae</taxon>
        <taxon>Allacma</taxon>
    </lineage>
</organism>
<keyword evidence="1" id="KW-1133">Transmembrane helix</keyword>
<keyword evidence="1" id="KW-0812">Transmembrane</keyword>
<proteinExistence type="predicted"/>
<sequence length="241" mass="28242">MNTRGCSAIITTYLLWKLPILTATIWFSLLLFEASFLDFGLILENSAHLLAGYFPDFVMSHPGLKYFCQLLVIFIHIYAVMFSFLADFIGVPIFVCSYLITQEFLFRLQIEGNTLTADEFLRLYESFKEVQREKNIYFSWWTFMIYIISTTFYSLHARECVDSLGLTGEDVDFFTRFSMLMFIIDLIVLYKVPADVCISCNKITKLLKDYPSNMWWTRWKGTHIFYADNPSQAIKLFDSDL</sequence>
<feature type="transmembrane region" description="Helical" evidence="1">
    <location>
        <begin position="70"/>
        <end position="100"/>
    </location>
</feature>
<evidence type="ECO:0000313" key="2">
    <source>
        <dbReference type="EMBL" id="CAG7732635.1"/>
    </source>
</evidence>
<reference evidence="2" key="1">
    <citation type="submission" date="2021-06" db="EMBL/GenBank/DDBJ databases">
        <authorList>
            <person name="Hodson N. C."/>
            <person name="Mongue J. A."/>
            <person name="Jaron S. K."/>
        </authorList>
    </citation>
    <scope>NUCLEOTIDE SEQUENCE</scope>
</reference>
<keyword evidence="3" id="KW-1185">Reference proteome</keyword>
<feature type="transmembrane region" description="Helical" evidence="1">
    <location>
        <begin position="12"/>
        <end position="32"/>
    </location>
</feature>
<accession>A0A8J2P5J7</accession>
<protein>
    <submittedName>
        <fullName evidence="2">Uncharacterized protein</fullName>
    </submittedName>
</protein>
<dbReference type="EMBL" id="CAJVCH010235095">
    <property type="protein sequence ID" value="CAG7732635.1"/>
    <property type="molecule type" value="Genomic_DNA"/>
</dbReference>
<dbReference type="Proteomes" id="UP000708208">
    <property type="component" value="Unassembled WGS sequence"/>
</dbReference>
<feature type="transmembrane region" description="Helical" evidence="1">
    <location>
        <begin position="173"/>
        <end position="192"/>
    </location>
</feature>
<keyword evidence="1" id="KW-0472">Membrane</keyword>
<evidence type="ECO:0000256" key="1">
    <source>
        <dbReference type="SAM" id="Phobius"/>
    </source>
</evidence>